<keyword evidence="2" id="KW-1185">Reference proteome</keyword>
<dbReference type="EMBL" id="JACHKY010000007">
    <property type="protein sequence ID" value="MBB4799761.1"/>
    <property type="molecule type" value="Genomic_DNA"/>
</dbReference>
<organism evidence="1 2">
    <name type="scientific">Brevundimonas bullata</name>
    <dbReference type="NCBI Taxonomy" id="13160"/>
    <lineage>
        <taxon>Bacteria</taxon>
        <taxon>Pseudomonadati</taxon>
        <taxon>Pseudomonadota</taxon>
        <taxon>Alphaproteobacteria</taxon>
        <taxon>Caulobacterales</taxon>
        <taxon>Caulobacteraceae</taxon>
        <taxon>Brevundimonas</taxon>
    </lineage>
</organism>
<dbReference type="InterPro" id="IPR011006">
    <property type="entry name" value="CheY-like_superfamily"/>
</dbReference>
<gene>
    <name evidence="1" type="ORF">HNP32_003521</name>
</gene>
<sequence>MTDVNLGGEIKAWDIALTARERFPTLPVIYVTGDSADEWAAYGVPDSILIDKPFVPAQIVTAIAKLLNKRAP</sequence>
<dbReference type="Proteomes" id="UP000539957">
    <property type="component" value="Unassembled WGS sequence"/>
</dbReference>
<evidence type="ECO:0000313" key="1">
    <source>
        <dbReference type="EMBL" id="MBB4799761.1"/>
    </source>
</evidence>
<evidence type="ECO:0000313" key="2">
    <source>
        <dbReference type="Proteomes" id="UP000539957"/>
    </source>
</evidence>
<dbReference type="AlphaFoldDB" id="A0A7W7ISJ7"/>
<dbReference type="RefSeq" id="WP_260398575.1">
    <property type="nucleotide sequence ID" value="NZ_JACHKY010000007.1"/>
</dbReference>
<dbReference type="SUPFAM" id="SSF52172">
    <property type="entry name" value="CheY-like"/>
    <property type="match status" value="1"/>
</dbReference>
<reference evidence="1 2" key="1">
    <citation type="submission" date="2020-08" db="EMBL/GenBank/DDBJ databases">
        <title>Functional genomics of gut bacteria from endangered species of beetles.</title>
        <authorList>
            <person name="Carlos-Shanley C."/>
        </authorList>
    </citation>
    <scope>NUCLEOTIDE SEQUENCE [LARGE SCALE GENOMIC DNA]</scope>
    <source>
        <strain evidence="1 2">S00123</strain>
    </source>
</reference>
<protein>
    <submittedName>
        <fullName evidence="1">CheY-like chemotaxis protein</fullName>
    </submittedName>
</protein>
<dbReference type="Gene3D" id="3.40.50.2300">
    <property type="match status" value="1"/>
</dbReference>
<name>A0A7W7ISJ7_9CAUL</name>
<comment type="caution">
    <text evidence="1">The sequence shown here is derived from an EMBL/GenBank/DDBJ whole genome shotgun (WGS) entry which is preliminary data.</text>
</comment>
<accession>A0A7W7ISJ7</accession>
<proteinExistence type="predicted"/>